<comment type="cofactor">
    <cofactor evidence="1">
        <name>Fe(2+)</name>
        <dbReference type="ChEBI" id="CHEBI:29033"/>
    </cofactor>
</comment>
<dbReference type="InterPro" id="IPR003819">
    <property type="entry name" value="TauD/TfdA-like"/>
</dbReference>
<reference evidence="8 9" key="1">
    <citation type="submission" date="2018-06" db="EMBL/GenBank/DDBJ databases">
        <authorList>
            <consortium name="Pathogen Informatics"/>
            <person name="Doyle S."/>
        </authorList>
    </citation>
    <scope>NUCLEOTIDE SEQUENCE [LARGE SCALE GENOMIC DNA]</scope>
    <source>
        <strain evidence="8 9">NCTC10465</strain>
    </source>
</reference>
<dbReference type="InterPro" id="IPR051323">
    <property type="entry name" value="AtsK-like"/>
</dbReference>
<keyword evidence="9" id="KW-1185">Reference proteome</keyword>
<dbReference type="KEGG" id="mos:AXE82_09715"/>
<dbReference type="GO" id="GO:0046872">
    <property type="term" value="F:metal ion binding"/>
    <property type="evidence" value="ECO:0007669"/>
    <property type="project" value="UniProtKB-KW"/>
</dbReference>
<dbReference type="NCBIfam" id="NF007104">
    <property type="entry name" value="PRK09553.1"/>
    <property type="match status" value="1"/>
</dbReference>
<organism evidence="8 9">
    <name type="scientific">Faucicola osloensis</name>
    <name type="common">Moraxella osloensis</name>
    <dbReference type="NCBI Taxonomy" id="34062"/>
    <lineage>
        <taxon>Bacteria</taxon>
        <taxon>Pseudomonadati</taxon>
        <taxon>Pseudomonadota</taxon>
        <taxon>Gammaproteobacteria</taxon>
        <taxon>Moraxellales</taxon>
        <taxon>Moraxellaceae</taxon>
        <taxon>Faucicola</taxon>
    </lineage>
</organism>
<accession>A0A378QAN0</accession>
<protein>
    <submittedName>
        <fullName evidence="8">Alpha-ketoglutarate-dependent taurine dioxygenase</fullName>
        <ecNumber evidence="8">1.14.11.17</ecNumber>
    </submittedName>
</protein>
<dbReference type="GO" id="GO:0005737">
    <property type="term" value="C:cytoplasm"/>
    <property type="evidence" value="ECO:0007669"/>
    <property type="project" value="TreeGrafter"/>
</dbReference>
<evidence type="ECO:0000256" key="2">
    <source>
        <dbReference type="ARBA" id="ARBA00005896"/>
    </source>
</evidence>
<dbReference type="InterPro" id="IPR042098">
    <property type="entry name" value="TauD-like_sf"/>
</dbReference>
<dbReference type="EMBL" id="UGPY01000001">
    <property type="protein sequence ID" value="STY97900.1"/>
    <property type="molecule type" value="Genomic_DNA"/>
</dbReference>
<evidence type="ECO:0000259" key="7">
    <source>
        <dbReference type="Pfam" id="PF02668"/>
    </source>
</evidence>
<proteinExistence type="inferred from homology"/>
<evidence type="ECO:0000313" key="9">
    <source>
        <dbReference type="Proteomes" id="UP000255230"/>
    </source>
</evidence>
<dbReference type="Gene3D" id="3.60.130.10">
    <property type="entry name" value="Clavaminate synthase-like"/>
    <property type="match status" value="1"/>
</dbReference>
<gene>
    <name evidence="8" type="primary">tauD</name>
    <name evidence="8" type="ORF">NCTC10465_01693</name>
</gene>
<dbReference type="EC" id="1.14.11.17" evidence="8"/>
<evidence type="ECO:0000256" key="4">
    <source>
        <dbReference type="ARBA" id="ARBA00022964"/>
    </source>
</evidence>
<comment type="similarity">
    <text evidence="2">Belongs to the TfdA dioxygenase family.</text>
</comment>
<keyword evidence="5 8" id="KW-0560">Oxidoreductase</keyword>
<dbReference type="PANTHER" id="PTHR30468:SF1">
    <property type="entry name" value="ALPHA-KETOGLUTARATE-DEPENDENT SULFONATE DIOXYGENASE"/>
    <property type="match status" value="1"/>
</dbReference>
<dbReference type="PANTHER" id="PTHR30468">
    <property type="entry name" value="ALPHA-KETOGLUTARATE-DEPENDENT SULFONATE DIOXYGENASE"/>
    <property type="match status" value="1"/>
</dbReference>
<keyword evidence="4 8" id="KW-0223">Dioxygenase</keyword>
<evidence type="ECO:0000256" key="3">
    <source>
        <dbReference type="ARBA" id="ARBA00022723"/>
    </source>
</evidence>
<keyword evidence="3" id="KW-0479">Metal-binding</keyword>
<evidence type="ECO:0000256" key="1">
    <source>
        <dbReference type="ARBA" id="ARBA00001954"/>
    </source>
</evidence>
<name>A0A378QAN0_FAUOS</name>
<evidence type="ECO:0000256" key="5">
    <source>
        <dbReference type="ARBA" id="ARBA00023002"/>
    </source>
</evidence>
<dbReference type="AlphaFoldDB" id="A0A378QAN0"/>
<dbReference type="GO" id="GO:0000908">
    <property type="term" value="F:taurine dioxygenase activity"/>
    <property type="evidence" value="ECO:0007669"/>
    <property type="project" value="UniProtKB-EC"/>
</dbReference>
<evidence type="ECO:0000256" key="6">
    <source>
        <dbReference type="ARBA" id="ARBA00023004"/>
    </source>
</evidence>
<dbReference type="FunFam" id="3.60.130.10:FF:000002">
    <property type="entry name" value="Alpha-ketoglutarate-dependent taurine dioxygenase"/>
    <property type="match status" value="1"/>
</dbReference>
<feature type="domain" description="TauD/TfdA-like" evidence="7">
    <location>
        <begin position="6"/>
        <end position="272"/>
    </location>
</feature>
<evidence type="ECO:0000313" key="8">
    <source>
        <dbReference type="EMBL" id="STY97900.1"/>
    </source>
</evidence>
<dbReference type="GO" id="GO:0006790">
    <property type="term" value="P:sulfur compound metabolic process"/>
    <property type="evidence" value="ECO:0007669"/>
    <property type="project" value="TreeGrafter"/>
</dbReference>
<keyword evidence="6" id="KW-0408">Iron</keyword>
<dbReference type="Proteomes" id="UP000255230">
    <property type="component" value="Unassembled WGS sequence"/>
</dbReference>
<dbReference type="Pfam" id="PF02668">
    <property type="entry name" value="TauD"/>
    <property type="match status" value="1"/>
</dbReference>
<dbReference type="SUPFAM" id="SSF51197">
    <property type="entry name" value="Clavaminate synthase-like"/>
    <property type="match status" value="1"/>
</dbReference>
<sequence>MTTLTIEKITPNIGAVVTGVDFSKPLVDAQQHEIEQALLTHQVLFFRQQAITPKQQADFARQFGSLHIHPIFPQADNQPEIVLLDNHKTDLRDNAIWHTDVTFSETPPLGSILAAKQVPSFGGDTLWSSSYAAYDNLSPAFRAFLAGLTATHNIIQSFPQERFGNTPEGFAQWQQAQVDNPPVVHPVIRTHPVTGKKLIFVNEGFTTKINELSDSESKAVLNFLFQHISKPEFTVRWHWQNDDIAFWDNRATQHYATHDYGDTVHRVMHRATINGDKPFYHSI</sequence>